<dbReference type="CDD" id="cd02953">
    <property type="entry name" value="DsbDgamma"/>
    <property type="match status" value="1"/>
</dbReference>
<keyword evidence="3 5" id="KW-1133">Transmembrane helix</keyword>
<feature type="transmembrane region" description="Helical" evidence="5">
    <location>
        <begin position="224"/>
        <end position="242"/>
    </location>
</feature>
<keyword evidence="2 5" id="KW-0812">Transmembrane</keyword>
<proteinExistence type="predicted"/>
<protein>
    <recommendedName>
        <fullName evidence="6">Cytochrome C biogenesis protein transmembrane domain-containing protein</fullName>
    </recommendedName>
</protein>
<feature type="transmembrane region" description="Helical" evidence="5">
    <location>
        <begin position="157"/>
        <end position="180"/>
    </location>
</feature>
<dbReference type="GO" id="GO:0017004">
    <property type="term" value="P:cytochrome complex assembly"/>
    <property type="evidence" value="ECO:0007669"/>
    <property type="project" value="InterPro"/>
</dbReference>
<dbReference type="InterPro" id="IPR003834">
    <property type="entry name" value="Cyt_c_assmbl_TM_dom"/>
</dbReference>
<dbReference type="PANTHER" id="PTHR32234:SF3">
    <property type="entry name" value="SUPPRESSION OF COPPER SENSITIVITY PROTEIN"/>
    <property type="match status" value="1"/>
</dbReference>
<evidence type="ECO:0000256" key="4">
    <source>
        <dbReference type="ARBA" id="ARBA00023136"/>
    </source>
</evidence>
<dbReference type="InterPro" id="IPR035671">
    <property type="entry name" value="DsbD_gamma"/>
</dbReference>
<feature type="transmembrane region" description="Helical" evidence="5">
    <location>
        <begin position="254"/>
        <end position="274"/>
    </location>
</feature>
<dbReference type="PANTHER" id="PTHR32234">
    <property type="entry name" value="THIOL:DISULFIDE INTERCHANGE PROTEIN DSBD"/>
    <property type="match status" value="1"/>
</dbReference>
<dbReference type="Gene3D" id="3.40.30.10">
    <property type="entry name" value="Glutaredoxin"/>
    <property type="match status" value="1"/>
</dbReference>
<dbReference type="AlphaFoldDB" id="A0A0W8FZI2"/>
<accession>A0A0W8FZI2</accession>
<dbReference type="GO" id="GO:0016020">
    <property type="term" value="C:membrane"/>
    <property type="evidence" value="ECO:0007669"/>
    <property type="project" value="UniProtKB-SubCell"/>
</dbReference>
<organism evidence="7">
    <name type="scientific">hydrocarbon metagenome</name>
    <dbReference type="NCBI Taxonomy" id="938273"/>
    <lineage>
        <taxon>unclassified sequences</taxon>
        <taxon>metagenomes</taxon>
        <taxon>ecological metagenomes</taxon>
    </lineage>
</organism>
<reference evidence="7" key="1">
    <citation type="journal article" date="2015" name="Proc. Natl. Acad. Sci. U.S.A.">
        <title>Networks of energetic and metabolic interactions define dynamics in microbial communities.</title>
        <authorList>
            <person name="Embree M."/>
            <person name="Liu J.K."/>
            <person name="Al-Bassam M.M."/>
            <person name="Zengler K."/>
        </authorList>
    </citation>
    <scope>NUCLEOTIDE SEQUENCE</scope>
</reference>
<keyword evidence="4 5" id="KW-0472">Membrane</keyword>
<evidence type="ECO:0000313" key="7">
    <source>
        <dbReference type="EMBL" id="KUG26236.1"/>
    </source>
</evidence>
<dbReference type="EMBL" id="LNQE01000502">
    <property type="protein sequence ID" value="KUG26236.1"/>
    <property type="molecule type" value="Genomic_DNA"/>
</dbReference>
<comment type="subcellular location">
    <subcellularLocation>
        <location evidence="1">Membrane</location>
        <topology evidence="1">Multi-pass membrane protein</topology>
    </subcellularLocation>
</comment>
<dbReference type="GO" id="GO:0015035">
    <property type="term" value="F:protein-disulfide reductase activity"/>
    <property type="evidence" value="ECO:0007669"/>
    <property type="project" value="TreeGrafter"/>
</dbReference>
<feature type="transmembrane region" description="Helical" evidence="5">
    <location>
        <begin position="84"/>
        <end position="105"/>
    </location>
</feature>
<comment type="caution">
    <text evidence="7">The sequence shown here is derived from an EMBL/GenBank/DDBJ whole genome shotgun (WGS) entry which is preliminary data.</text>
</comment>
<dbReference type="SUPFAM" id="SSF52833">
    <property type="entry name" value="Thioredoxin-like"/>
    <property type="match status" value="1"/>
</dbReference>
<feature type="transmembrane region" description="Helical" evidence="5">
    <location>
        <begin position="126"/>
        <end position="151"/>
    </location>
</feature>
<feature type="transmembrane region" description="Helical" evidence="5">
    <location>
        <begin position="6"/>
        <end position="25"/>
    </location>
</feature>
<evidence type="ECO:0000256" key="5">
    <source>
        <dbReference type="SAM" id="Phobius"/>
    </source>
</evidence>
<evidence type="ECO:0000256" key="3">
    <source>
        <dbReference type="ARBA" id="ARBA00022989"/>
    </source>
</evidence>
<sequence>MALIFAFIGGIILNLMPCVLPVLSIKIMGFVKQAGEDKKRILKHGLVFTSGVIISFWFLAGTLVALRAGGQELGWGFQLQSPEFLIILSVFLFLFALNLFGVFEIGTSFMGYGAKASNKSGSAGDFMTGVTATIVATPCTAPFMGTALGFAMLQPPFVTLLIFTFLALGMAFPYLLLSIFPTWLKYLPKPGKWMETLKQFMGFPLVATVIWLAWVLGLQTGSDGVISLLAALFLASFGVWIYGKWGTFNNTNPVKFIARVIAVFMFIGGLIFAMNTTTNNNLPENFNSKNTSGIKWEKFSQQRLDELRSAGIPVFIDFTAAWCLTCQVNERVAINSANVIKMIEEKNIITLKADWTSRDDEITKALASFGRNSVPLYVIYAENLNEPIILPEILTSGIIIDALQKIN</sequence>
<dbReference type="Pfam" id="PF02683">
    <property type="entry name" value="DsbD_TM"/>
    <property type="match status" value="1"/>
</dbReference>
<evidence type="ECO:0000256" key="1">
    <source>
        <dbReference type="ARBA" id="ARBA00004141"/>
    </source>
</evidence>
<dbReference type="InterPro" id="IPR036249">
    <property type="entry name" value="Thioredoxin-like_sf"/>
</dbReference>
<dbReference type="GO" id="GO:0045454">
    <property type="term" value="P:cell redox homeostasis"/>
    <property type="evidence" value="ECO:0007669"/>
    <property type="project" value="TreeGrafter"/>
</dbReference>
<evidence type="ECO:0000259" key="6">
    <source>
        <dbReference type="Pfam" id="PF02683"/>
    </source>
</evidence>
<feature type="transmembrane region" description="Helical" evidence="5">
    <location>
        <begin position="200"/>
        <end position="218"/>
    </location>
</feature>
<gene>
    <name evidence="7" type="ORF">ASZ90_003924</name>
</gene>
<feature type="domain" description="Cytochrome C biogenesis protein transmembrane" evidence="6">
    <location>
        <begin position="3"/>
        <end position="213"/>
    </location>
</feature>
<evidence type="ECO:0000256" key="2">
    <source>
        <dbReference type="ARBA" id="ARBA00022692"/>
    </source>
</evidence>
<name>A0A0W8FZI2_9ZZZZ</name>
<dbReference type="Pfam" id="PF13899">
    <property type="entry name" value="Thioredoxin_7"/>
    <property type="match status" value="1"/>
</dbReference>
<feature type="transmembrane region" description="Helical" evidence="5">
    <location>
        <begin position="46"/>
        <end position="64"/>
    </location>
</feature>